<dbReference type="GO" id="GO:0032580">
    <property type="term" value="C:Golgi cisterna membrane"/>
    <property type="evidence" value="ECO:0007669"/>
    <property type="project" value="UniProtKB-SubCell"/>
</dbReference>
<protein>
    <recommendedName>
        <fullName evidence="9">Hexosyltransferase</fullName>
        <ecNumber evidence="9">2.4.1.-</ecNumber>
    </recommendedName>
</protein>
<evidence type="ECO:0000256" key="4">
    <source>
        <dbReference type="ARBA" id="ARBA00022692"/>
    </source>
</evidence>
<keyword evidence="4" id="KW-0812">Transmembrane</keyword>
<dbReference type="EMBL" id="DS469572">
    <property type="protein sequence ID" value="EDO41813.1"/>
    <property type="molecule type" value="Genomic_DNA"/>
</dbReference>
<keyword evidence="11" id="KW-1185">Reference proteome</keyword>
<name>A7S396_NEMVE</name>
<sequence length="325" mass="38749">MDNIIEGVYRFDINHGVEYEIYFNDSKSKGSVLSARVFRKLSKPQIVLPSLKYKQPNELINLIVPLSGRIERFQQFIDLFIDVCIKRDKHVYLTVVLYGEKDFKIIRRILKDLEDSYNFRKYQLIMRNKQFSRGRALHDGVIYWKGKNPNVLMFFCDVDVTFDEHFLRRCRSYTEPSKQVYYPMVFSLYNPRNVYEDGMIPSPQEQLNIGNQYGYWRIYGYGMTCQYRSDYLRVGGFDLSIRGWGSEDHKLHRMYVAKPEIRIIRAPDRSLFHHYHEKHCDPSLKWEQYRSCLGSKAKTEGTLQQIALQLFKLRDKYNDDTGSDR</sequence>
<dbReference type="InterPro" id="IPR008428">
    <property type="entry name" value="Chond_GalNAc"/>
</dbReference>
<dbReference type="HOGENOM" id="CLU_025958_1_0_1"/>
<dbReference type="OMA" id="YEDGMIP"/>
<evidence type="ECO:0000256" key="2">
    <source>
        <dbReference type="ARBA" id="ARBA00009239"/>
    </source>
</evidence>
<accession>A7S396</accession>
<dbReference type="EC" id="2.4.1.-" evidence="9"/>
<dbReference type="InterPro" id="IPR051227">
    <property type="entry name" value="CS_glycosyltransferase"/>
</dbReference>
<evidence type="ECO:0000256" key="6">
    <source>
        <dbReference type="ARBA" id="ARBA00022989"/>
    </source>
</evidence>
<comment type="subcellular location">
    <subcellularLocation>
        <location evidence="1 9">Golgi apparatus</location>
        <location evidence="1 9">Golgi stack membrane</location>
        <topology evidence="1 9">Single-pass type II membrane protein</topology>
    </subcellularLocation>
</comment>
<evidence type="ECO:0000256" key="7">
    <source>
        <dbReference type="ARBA" id="ARBA00023034"/>
    </source>
</evidence>
<dbReference type="STRING" id="45351.A7S396"/>
<proteinExistence type="inferred from homology"/>
<evidence type="ECO:0000256" key="3">
    <source>
        <dbReference type="ARBA" id="ARBA00022679"/>
    </source>
</evidence>
<keyword evidence="8" id="KW-0472">Membrane</keyword>
<dbReference type="Gene3D" id="3.90.550.10">
    <property type="entry name" value="Spore Coat Polysaccharide Biosynthesis Protein SpsA, Chain A"/>
    <property type="match status" value="1"/>
</dbReference>
<dbReference type="PANTHER" id="PTHR12369">
    <property type="entry name" value="CHONDROITIN SYNTHASE"/>
    <property type="match status" value="1"/>
</dbReference>
<evidence type="ECO:0000256" key="5">
    <source>
        <dbReference type="ARBA" id="ARBA00022968"/>
    </source>
</evidence>
<keyword evidence="6" id="KW-1133">Transmembrane helix</keyword>
<keyword evidence="3 9" id="KW-0808">Transferase</keyword>
<dbReference type="Proteomes" id="UP000001593">
    <property type="component" value="Unassembled WGS sequence"/>
</dbReference>
<keyword evidence="7 9" id="KW-0333">Golgi apparatus</keyword>
<dbReference type="OrthoDB" id="431432at2759"/>
<evidence type="ECO:0000256" key="8">
    <source>
        <dbReference type="ARBA" id="ARBA00023136"/>
    </source>
</evidence>
<comment type="similarity">
    <text evidence="2 9">Belongs to the chondroitin N-acetylgalactosaminyltransferase family.</text>
</comment>
<dbReference type="InterPro" id="IPR029044">
    <property type="entry name" value="Nucleotide-diphossugar_trans"/>
</dbReference>
<organism evidence="10 11">
    <name type="scientific">Nematostella vectensis</name>
    <name type="common">Starlet sea anemone</name>
    <dbReference type="NCBI Taxonomy" id="45351"/>
    <lineage>
        <taxon>Eukaryota</taxon>
        <taxon>Metazoa</taxon>
        <taxon>Cnidaria</taxon>
        <taxon>Anthozoa</taxon>
        <taxon>Hexacorallia</taxon>
        <taxon>Actiniaria</taxon>
        <taxon>Edwardsiidae</taxon>
        <taxon>Nematostella</taxon>
    </lineage>
</organism>
<dbReference type="PANTHER" id="PTHR12369:SF45">
    <property type="entry name" value="HEXOSYLTRANSFERASE"/>
    <property type="match status" value="1"/>
</dbReference>
<gene>
    <name evidence="10" type="ORF">NEMVEDRAFT_v1g165907</name>
</gene>
<evidence type="ECO:0000256" key="9">
    <source>
        <dbReference type="RuleBase" id="RU364016"/>
    </source>
</evidence>
<dbReference type="PhylomeDB" id="A7S396"/>
<dbReference type="AlphaFoldDB" id="A7S396"/>
<keyword evidence="5 9" id="KW-0735">Signal-anchor</keyword>
<dbReference type="GO" id="GO:0008376">
    <property type="term" value="F:acetylgalactosaminyltransferase activity"/>
    <property type="evidence" value="ECO:0007669"/>
    <property type="project" value="InterPro"/>
</dbReference>
<evidence type="ECO:0000313" key="10">
    <source>
        <dbReference type="EMBL" id="EDO41813.1"/>
    </source>
</evidence>
<dbReference type="InParanoid" id="A7S396"/>
<evidence type="ECO:0000256" key="1">
    <source>
        <dbReference type="ARBA" id="ARBA00004447"/>
    </source>
</evidence>
<dbReference type="Pfam" id="PF05679">
    <property type="entry name" value="CHGN"/>
    <property type="match status" value="1"/>
</dbReference>
<dbReference type="eggNOG" id="KOG3588">
    <property type="taxonomic scope" value="Eukaryota"/>
</dbReference>
<dbReference type="KEGG" id="nve:5513641"/>
<dbReference type="SUPFAM" id="SSF53448">
    <property type="entry name" value="Nucleotide-diphospho-sugar transferases"/>
    <property type="match status" value="1"/>
</dbReference>
<reference evidence="10 11" key="1">
    <citation type="journal article" date="2007" name="Science">
        <title>Sea anemone genome reveals ancestral eumetazoan gene repertoire and genomic organization.</title>
        <authorList>
            <person name="Putnam N.H."/>
            <person name="Srivastava M."/>
            <person name="Hellsten U."/>
            <person name="Dirks B."/>
            <person name="Chapman J."/>
            <person name="Salamov A."/>
            <person name="Terry A."/>
            <person name="Shapiro H."/>
            <person name="Lindquist E."/>
            <person name="Kapitonov V.V."/>
            <person name="Jurka J."/>
            <person name="Genikhovich G."/>
            <person name="Grigoriev I.V."/>
            <person name="Lucas S.M."/>
            <person name="Steele R.E."/>
            <person name="Finnerty J.R."/>
            <person name="Technau U."/>
            <person name="Martindale M.Q."/>
            <person name="Rokhsar D.S."/>
        </authorList>
    </citation>
    <scope>NUCLEOTIDE SEQUENCE [LARGE SCALE GENOMIC DNA]</scope>
    <source>
        <strain evidence="11">CH2 X CH6</strain>
    </source>
</reference>
<evidence type="ECO:0000313" key="11">
    <source>
        <dbReference type="Proteomes" id="UP000001593"/>
    </source>
</evidence>